<dbReference type="AlphaFoldDB" id="A0A2R6XD06"/>
<reference evidence="2" key="1">
    <citation type="journal article" date="2017" name="Cell">
        <title>Insights into land plant evolution garnered from the Marchantia polymorpha genome.</title>
        <authorList>
            <person name="Bowman J.L."/>
            <person name="Kohchi T."/>
            <person name="Yamato K.T."/>
            <person name="Jenkins J."/>
            <person name="Shu S."/>
            <person name="Ishizaki K."/>
            <person name="Yamaoka S."/>
            <person name="Nishihama R."/>
            <person name="Nakamura Y."/>
            <person name="Berger F."/>
            <person name="Adam C."/>
            <person name="Aki S.S."/>
            <person name="Althoff F."/>
            <person name="Araki T."/>
            <person name="Arteaga-Vazquez M.A."/>
            <person name="Balasubrmanian S."/>
            <person name="Barry K."/>
            <person name="Bauer D."/>
            <person name="Boehm C.R."/>
            <person name="Briginshaw L."/>
            <person name="Caballero-Perez J."/>
            <person name="Catarino B."/>
            <person name="Chen F."/>
            <person name="Chiyoda S."/>
            <person name="Chovatia M."/>
            <person name="Davies K.M."/>
            <person name="Delmans M."/>
            <person name="Demura T."/>
            <person name="Dierschke T."/>
            <person name="Dolan L."/>
            <person name="Dorantes-Acosta A.E."/>
            <person name="Eklund D.M."/>
            <person name="Florent S.N."/>
            <person name="Flores-Sandoval E."/>
            <person name="Fujiyama A."/>
            <person name="Fukuzawa H."/>
            <person name="Galik B."/>
            <person name="Grimanelli D."/>
            <person name="Grimwood J."/>
            <person name="Grossniklaus U."/>
            <person name="Hamada T."/>
            <person name="Haseloff J."/>
            <person name="Hetherington A.J."/>
            <person name="Higo A."/>
            <person name="Hirakawa Y."/>
            <person name="Hundley H.N."/>
            <person name="Ikeda Y."/>
            <person name="Inoue K."/>
            <person name="Inoue S.I."/>
            <person name="Ishida S."/>
            <person name="Jia Q."/>
            <person name="Kakita M."/>
            <person name="Kanazawa T."/>
            <person name="Kawai Y."/>
            <person name="Kawashima T."/>
            <person name="Kennedy M."/>
            <person name="Kinose K."/>
            <person name="Kinoshita T."/>
            <person name="Kohara Y."/>
            <person name="Koide E."/>
            <person name="Komatsu K."/>
            <person name="Kopischke S."/>
            <person name="Kubo M."/>
            <person name="Kyozuka J."/>
            <person name="Lagercrantz U."/>
            <person name="Lin S.S."/>
            <person name="Lindquist E."/>
            <person name="Lipzen A.M."/>
            <person name="Lu C.W."/>
            <person name="De Luna E."/>
            <person name="Martienssen R.A."/>
            <person name="Minamino N."/>
            <person name="Mizutani M."/>
            <person name="Mizutani M."/>
            <person name="Mochizuki N."/>
            <person name="Monte I."/>
            <person name="Mosher R."/>
            <person name="Nagasaki H."/>
            <person name="Nakagami H."/>
            <person name="Naramoto S."/>
            <person name="Nishitani K."/>
            <person name="Ohtani M."/>
            <person name="Okamoto T."/>
            <person name="Okumura M."/>
            <person name="Phillips J."/>
            <person name="Pollak B."/>
            <person name="Reinders A."/>
            <person name="Rovekamp M."/>
            <person name="Sano R."/>
            <person name="Sawa S."/>
            <person name="Schmid M.W."/>
            <person name="Shirakawa M."/>
            <person name="Solano R."/>
            <person name="Spunde A."/>
            <person name="Suetsugu N."/>
            <person name="Sugano S."/>
            <person name="Sugiyama A."/>
            <person name="Sun R."/>
            <person name="Suzuki Y."/>
            <person name="Takenaka M."/>
            <person name="Takezawa D."/>
            <person name="Tomogane H."/>
            <person name="Tsuzuki M."/>
            <person name="Ueda T."/>
            <person name="Umeda M."/>
            <person name="Ward J.M."/>
            <person name="Watanabe Y."/>
            <person name="Yazaki K."/>
            <person name="Yokoyama R."/>
            <person name="Yoshitake Y."/>
            <person name="Yotsui I."/>
            <person name="Zachgo S."/>
            <person name="Schmutz J."/>
        </authorList>
    </citation>
    <scope>NUCLEOTIDE SEQUENCE [LARGE SCALE GENOMIC DNA]</scope>
    <source>
        <strain evidence="2">Tak-1</strain>
    </source>
</reference>
<organism evidence="1 2">
    <name type="scientific">Marchantia polymorpha</name>
    <name type="common">Common liverwort</name>
    <name type="synonym">Marchantia aquatica</name>
    <dbReference type="NCBI Taxonomy" id="3197"/>
    <lineage>
        <taxon>Eukaryota</taxon>
        <taxon>Viridiplantae</taxon>
        <taxon>Streptophyta</taxon>
        <taxon>Embryophyta</taxon>
        <taxon>Marchantiophyta</taxon>
        <taxon>Marchantiopsida</taxon>
        <taxon>Marchantiidae</taxon>
        <taxon>Marchantiales</taxon>
        <taxon>Marchantiaceae</taxon>
        <taxon>Marchantia</taxon>
    </lineage>
</organism>
<proteinExistence type="predicted"/>
<dbReference type="EMBL" id="KZ772694">
    <property type="protein sequence ID" value="PTQ43998.1"/>
    <property type="molecule type" value="Genomic_DNA"/>
</dbReference>
<evidence type="ECO:0000313" key="1">
    <source>
        <dbReference type="EMBL" id="PTQ43998.1"/>
    </source>
</evidence>
<dbReference type="Proteomes" id="UP000244005">
    <property type="component" value="Unassembled WGS sequence"/>
</dbReference>
<gene>
    <name evidence="1" type="ORF">MARPO_0022s0100</name>
</gene>
<protein>
    <submittedName>
        <fullName evidence="1">Uncharacterized protein</fullName>
    </submittedName>
</protein>
<sequence>MQESRLAARVVQAFPEAPDARSCSSLFARPRSDHLHVHVHEGITSLARDCNCILNFLYCSAHVAPSTFRTFCPGISKHTAAAVLFCWGSKPSIVPFVFSGTTKNICSVSLDLPSSIPRVRPSELPWVCCCSSCSGLNLLHQQQQQQQQHHHHHHHPISLSLSLSLCRQQPTDFPPQAQGPGGRKHRRLDKTCVLLQPAPSSILRPLEFCCLFGVCLFLVGKERPKAVVSSRTPPTVGVRSLLGFSRSRPSIHSFIHSLCSGIPVEHQPKLALA</sequence>
<keyword evidence="2" id="KW-1185">Reference proteome</keyword>
<accession>A0A2R6XD06</accession>
<evidence type="ECO:0000313" key="2">
    <source>
        <dbReference type="Proteomes" id="UP000244005"/>
    </source>
</evidence>
<name>A0A2R6XD06_MARPO</name>